<proteinExistence type="predicted"/>
<accession>A0A239CEN7</accession>
<dbReference type="AlphaFoldDB" id="A0A239CEN7"/>
<feature type="transmembrane region" description="Helical" evidence="1">
    <location>
        <begin position="66"/>
        <end position="87"/>
    </location>
</feature>
<name>A0A239CEN7_9BACT</name>
<keyword evidence="1" id="KW-0472">Membrane</keyword>
<reference evidence="2 3" key="1">
    <citation type="submission" date="2017-06" db="EMBL/GenBank/DDBJ databases">
        <authorList>
            <person name="Kim H.J."/>
            <person name="Triplett B.A."/>
        </authorList>
    </citation>
    <scope>NUCLEOTIDE SEQUENCE [LARGE SCALE GENOMIC DNA]</scope>
    <source>
        <strain evidence="2 3">DSM 13116</strain>
    </source>
</reference>
<keyword evidence="1" id="KW-0812">Transmembrane</keyword>
<evidence type="ECO:0000313" key="3">
    <source>
        <dbReference type="Proteomes" id="UP000198324"/>
    </source>
</evidence>
<protein>
    <submittedName>
        <fullName evidence="2">Uncharacterized protein</fullName>
    </submittedName>
</protein>
<dbReference type="RefSeq" id="WP_089275280.1">
    <property type="nucleotide sequence ID" value="NZ_FZOC01000008.1"/>
</dbReference>
<sequence>MTGMLLGGLGLFALCQLVHIAVWRVRIPEAYPLWLLGIFVVLPTVGLACWLLWLAASGSALFGPGLLIQCFGAWVLHGGLSGVYAIAYPGVIHFSPTTEIAKAIAASGTRGLRAAELDMPLFGAEHMVGMRIENLLKAGMIERRDGRLAATVKGARIARVFVSFRRMLALPELGGG</sequence>
<gene>
    <name evidence="2" type="ORF">SAMN04488503_3088</name>
</gene>
<keyword evidence="3" id="KW-1185">Reference proteome</keyword>
<dbReference type="Proteomes" id="UP000198324">
    <property type="component" value="Unassembled WGS sequence"/>
</dbReference>
<organism evidence="2 3">
    <name type="scientific">Humidesulfovibrio mexicanus</name>
    <dbReference type="NCBI Taxonomy" id="147047"/>
    <lineage>
        <taxon>Bacteria</taxon>
        <taxon>Pseudomonadati</taxon>
        <taxon>Thermodesulfobacteriota</taxon>
        <taxon>Desulfovibrionia</taxon>
        <taxon>Desulfovibrionales</taxon>
        <taxon>Desulfovibrionaceae</taxon>
        <taxon>Humidesulfovibrio</taxon>
    </lineage>
</organism>
<keyword evidence="1" id="KW-1133">Transmembrane helix</keyword>
<evidence type="ECO:0000256" key="1">
    <source>
        <dbReference type="SAM" id="Phobius"/>
    </source>
</evidence>
<dbReference type="EMBL" id="FZOC01000008">
    <property type="protein sequence ID" value="SNS18706.1"/>
    <property type="molecule type" value="Genomic_DNA"/>
</dbReference>
<feature type="transmembrane region" description="Helical" evidence="1">
    <location>
        <begin position="30"/>
        <end position="54"/>
    </location>
</feature>
<evidence type="ECO:0000313" key="2">
    <source>
        <dbReference type="EMBL" id="SNS18706.1"/>
    </source>
</evidence>